<evidence type="ECO:0000259" key="12">
    <source>
        <dbReference type="PROSITE" id="PS51910"/>
    </source>
</evidence>
<reference evidence="14" key="1">
    <citation type="journal article" date="2014" name="Proc. Natl. Acad. Sci. U.S.A.">
        <title>Extensive sampling of basidiomycete genomes demonstrates inadequacy of the white-rot/brown-rot paradigm for wood decay fungi.</title>
        <authorList>
            <person name="Riley R."/>
            <person name="Salamov A.A."/>
            <person name="Brown D.W."/>
            <person name="Nagy L.G."/>
            <person name="Floudas D."/>
            <person name="Held B.W."/>
            <person name="Levasseur A."/>
            <person name="Lombard V."/>
            <person name="Morin E."/>
            <person name="Otillar R."/>
            <person name="Lindquist E.A."/>
            <person name="Sun H."/>
            <person name="LaButti K.M."/>
            <person name="Schmutz J."/>
            <person name="Jabbour D."/>
            <person name="Luo H."/>
            <person name="Baker S.E."/>
            <person name="Pisabarro A.G."/>
            <person name="Walton J.D."/>
            <person name="Blanchette R.A."/>
            <person name="Henrissat B."/>
            <person name="Martin F."/>
            <person name="Cullen D."/>
            <person name="Hibbett D.S."/>
            <person name="Grigoriev I.V."/>
        </authorList>
    </citation>
    <scope>NUCLEOTIDE SEQUENCE [LARGE SCALE GENOMIC DNA]</scope>
    <source>
        <strain evidence="14">FD-172 SS1</strain>
    </source>
</reference>
<keyword evidence="7" id="KW-0624">Polysaccharide degradation</keyword>
<dbReference type="Gene3D" id="3.20.20.80">
    <property type="entry name" value="Glycosidases"/>
    <property type="match status" value="1"/>
</dbReference>
<dbReference type="PROSITE" id="PS01095">
    <property type="entry name" value="GH18_1"/>
    <property type="match status" value="1"/>
</dbReference>
<evidence type="ECO:0000256" key="7">
    <source>
        <dbReference type="ARBA" id="ARBA00023326"/>
    </source>
</evidence>
<dbReference type="EC" id="3.2.1.14" evidence="2"/>
<dbReference type="GO" id="GO:0000272">
    <property type="term" value="P:polysaccharide catabolic process"/>
    <property type="evidence" value="ECO:0007669"/>
    <property type="project" value="UniProtKB-KW"/>
</dbReference>
<dbReference type="InterPro" id="IPR017853">
    <property type="entry name" value="GH"/>
</dbReference>
<evidence type="ECO:0000256" key="8">
    <source>
        <dbReference type="RuleBase" id="RU000489"/>
    </source>
</evidence>
<keyword evidence="4" id="KW-0146">Chitin degradation</keyword>
<dbReference type="InterPro" id="IPR036573">
    <property type="entry name" value="CBM_sf_5/12"/>
</dbReference>
<keyword evidence="14" id="KW-1185">Reference proteome</keyword>
<dbReference type="PANTHER" id="PTHR45708:SF49">
    <property type="entry name" value="ENDOCHITINASE"/>
    <property type="match status" value="1"/>
</dbReference>
<dbReference type="OrthoDB" id="6020543at2759"/>
<dbReference type="SUPFAM" id="SSF51055">
    <property type="entry name" value="Carbohydrate binding domain"/>
    <property type="match status" value="2"/>
</dbReference>
<dbReference type="PROSITE" id="PS51910">
    <property type="entry name" value="GH18_2"/>
    <property type="match status" value="1"/>
</dbReference>
<dbReference type="InParanoid" id="A0A067MC61"/>
<feature type="region of interest" description="Disordered" evidence="10">
    <location>
        <begin position="390"/>
        <end position="435"/>
    </location>
</feature>
<dbReference type="PANTHER" id="PTHR45708">
    <property type="entry name" value="ENDOCHITINASE"/>
    <property type="match status" value="1"/>
</dbReference>
<proteinExistence type="inferred from homology"/>
<evidence type="ECO:0000256" key="3">
    <source>
        <dbReference type="ARBA" id="ARBA00022801"/>
    </source>
</evidence>
<dbReference type="GO" id="GO:0030246">
    <property type="term" value="F:carbohydrate binding"/>
    <property type="evidence" value="ECO:0007669"/>
    <property type="project" value="InterPro"/>
</dbReference>
<keyword evidence="6 8" id="KW-0326">Glycosidase</keyword>
<organism evidence="13 14">
    <name type="scientific">Botryobasidium botryosum (strain FD-172 SS1)</name>
    <dbReference type="NCBI Taxonomy" id="930990"/>
    <lineage>
        <taxon>Eukaryota</taxon>
        <taxon>Fungi</taxon>
        <taxon>Dikarya</taxon>
        <taxon>Basidiomycota</taxon>
        <taxon>Agaricomycotina</taxon>
        <taxon>Agaricomycetes</taxon>
        <taxon>Cantharellales</taxon>
        <taxon>Botryobasidiaceae</taxon>
        <taxon>Botryobasidium</taxon>
    </lineage>
</organism>
<sequence length="508" mass="53848">MYSFSAALAVFLFVSPSFFPGTFALGDTCNDNLAVYWGQNSYGAAHSDQQNFQRPLSFYCQDDSIDVFPLAFLNVFFGPGGEPEINLANVCNPTDNATFPGTDLANCESMAQDIATCQAKGKKITISLGGATGGGAFSNDNQAKSFADQIWNLFLGGSSSTRPFGAAVLDGVDLDIEGGGGSGYIAFVNQLRSHYAGASKKYYITGAPQCVYPDGAMSPVLNAAVFDAVYVQFYNNACGLPSYPGTNWNFGTWDIWARTISLNKNVKIYIGAPAAPSAAGSGYQELVKLRTIAQDMRSSFPSFGGVMLWDASQAYDNNRYDRGVKDFLKAGSSCGAFQYPACSAPAWASGTTYPAGTKVTYEGYIWEARYSASDKPDGLASSSSWSPINACAGASRAPPPPSHTTTTTRPPTTTAATPPTKTTVTPPSLAPTGTPGSCSGIPAWLNSVAYPNPTKVTYNGHIWQNTYWTQAGTPGGSAGVWTDLGPCASKSARISRRKPTAWHFSPDR</sequence>
<dbReference type="STRING" id="930990.A0A067MC61"/>
<dbReference type="InterPro" id="IPR001579">
    <property type="entry name" value="Glyco_hydro_18_chit_AS"/>
</dbReference>
<feature type="signal peptide" evidence="11">
    <location>
        <begin position="1"/>
        <end position="24"/>
    </location>
</feature>
<comment type="catalytic activity">
    <reaction evidence="1">
        <text>Random endo-hydrolysis of N-acetyl-beta-D-glucosaminide (1-&gt;4)-beta-linkages in chitin and chitodextrins.</text>
        <dbReference type="EC" id="3.2.1.14"/>
    </reaction>
</comment>
<evidence type="ECO:0000256" key="10">
    <source>
        <dbReference type="SAM" id="MobiDB-lite"/>
    </source>
</evidence>
<dbReference type="SUPFAM" id="SSF51445">
    <property type="entry name" value="(Trans)glycosidases"/>
    <property type="match status" value="1"/>
</dbReference>
<dbReference type="GO" id="GO:0005576">
    <property type="term" value="C:extracellular region"/>
    <property type="evidence" value="ECO:0007669"/>
    <property type="project" value="InterPro"/>
</dbReference>
<dbReference type="InterPro" id="IPR003610">
    <property type="entry name" value="CBM5/12"/>
</dbReference>
<evidence type="ECO:0000256" key="2">
    <source>
        <dbReference type="ARBA" id="ARBA00012729"/>
    </source>
</evidence>
<gene>
    <name evidence="13" type="ORF">BOTBODRAFT_58832</name>
</gene>
<dbReference type="CDD" id="cd12215">
    <property type="entry name" value="ChiC_BD"/>
    <property type="match status" value="2"/>
</dbReference>
<evidence type="ECO:0000313" key="13">
    <source>
        <dbReference type="EMBL" id="KDQ09186.1"/>
    </source>
</evidence>
<dbReference type="Gene3D" id="2.10.10.20">
    <property type="entry name" value="Carbohydrate-binding module superfamily 5/12"/>
    <property type="match status" value="2"/>
</dbReference>
<keyword evidence="3 8" id="KW-0378">Hydrolase</keyword>
<evidence type="ECO:0000256" key="1">
    <source>
        <dbReference type="ARBA" id="ARBA00000822"/>
    </source>
</evidence>
<accession>A0A067MC61</accession>
<evidence type="ECO:0000313" key="14">
    <source>
        <dbReference type="Proteomes" id="UP000027195"/>
    </source>
</evidence>
<dbReference type="AlphaFoldDB" id="A0A067MC61"/>
<comment type="similarity">
    <text evidence="9">Belongs to the glycosyl hydrolase 18 family.</text>
</comment>
<dbReference type="HOGENOM" id="CLU_007818_1_2_1"/>
<dbReference type="EMBL" id="KL198081">
    <property type="protein sequence ID" value="KDQ09186.1"/>
    <property type="molecule type" value="Genomic_DNA"/>
</dbReference>
<keyword evidence="11" id="KW-0732">Signal</keyword>
<evidence type="ECO:0000256" key="11">
    <source>
        <dbReference type="SAM" id="SignalP"/>
    </source>
</evidence>
<evidence type="ECO:0000256" key="4">
    <source>
        <dbReference type="ARBA" id="ARBA00023024"/>
    </source>
</evidence>
<evidence type="ECO:0000256" key="5">
    <source>
        <dbReference type="ARBA" id="ARBA00023277"/>
    </source>
</evidence>
<dbReference type="InterPro" id="IPR050542">
    <property type="entry name" value="Glycosyl_Hydrlase18_Chitinase"/>
</dbReference>
<protein>
    <recommendedName>
        <fullName evidence="2">chitinase</fullName>
        <ecNumber evidence="2">3.2.1.14</ecNumber>
    </recommendedName>
</protein>
<name>A0A067MC61_BOTB1</name>
<feature type="chain" id="PRO_5001641274" description="chitinase" evidence="11">
    <location>
        <begin position="25"/>
        <end position="508"/>
    </location>
</feature>
<dbReference type="GO" id="GO:0006032">
    <property type="term" value="P:chitin catabolic process"/>
    <property type="evidence" value="ECO:0007669"/>
    <property type="project" value="UniProtKB-KW"/>
</dbReference>
<evidence type="ECO:0000256" key="9">
    <source>
        <dbReference type="RuleBase" id="RU004453"/>
    </source>
</evidence>
<dbReference type="Proteomes" id="UP000027195">
    <property type="component" value="Unassembled WGS sequence"/>
</dbReference>
<dbReference type="SMART" id="SM00495">
    <property type="entry name" value="ChtBD3"/>
    <property type="match status" value="2"/>
</dbReference>
<feature type="compositionally biased region" description="Low complexity" evidence="10">
    <location>
        <begin position="403"/>
        <end position="427"/>
    </location>
</feature>
<dbReference type="Pfam" id="PF00704">
    <property type="entry name" value="Glyco_hydro_18"/>
    <property type="match status" value="1"/>
</dbReference>
<dbReference type="InterPro" id="IPR001223">
    <property type="entry name" value="Glyco_hydro18_cat"/>
</dbReference>
<dbReference type="GO" id="GO:0008843">
    <property type="term" value="F:endochitinase activity"/>
    <property type="evidence" value="ECO:0007669"/>
    <property type="project" value="UniProtKB-EC"/>
</dbReference>
<evidence type="ECO:0000256" key="6">
    <source>
        <dbReference type="ARBA" id="ARBA00023295"/>
    </source>
</evidence>
<feature type="domain" description="GH18" evidence="12">
    <location>
        <begin position="31"/>
        <end position="331"/>
    </location>
</feature>
<keyword evidence="5" id="KW-0119">Carbohydrate metabolism</keyword>